<feature type="compositionally biased region" description="Basic and acidic residues" evidence="1">
    <location>
        <begin position="48"/>
        <end position="58"/>
    </location>
</feature>
<dbReference type="Proteomes" id="UP001597168">
    <property type="component" value="Unassembled WGS sequence"/>
</dbReference>
<organism evidence="2 3">
    <name type="scientific">Saccharothrix hoggarensis</name>
    <dbReference type="NCBI Taxonomy" id="913853"/>
    <lineage>
        <taxon>Bacteria</taxon>
        <taxon>Bacillati</taxon>
        <taxon>Actinomycetota</taxon>
        <taxon>Actinomycetes</taxon>
        <taxon>Pseudonocardiales</taxon>
        <taxon>Pseudonocardiaceae</taxon>
        <taxon>Saccharothrix</taxon>
    </lineage>
</organism>
<proteinExistence type="predicted"/>
<evidence type="ECO:0008006" key="4">
    <source>
        <dbReference type="Google" id="ProtNLM"/>
    </source>
</evidence>
<comment type="caution">
    <text evidence="2">The sequence shown here is derived from an EMBL/GenBank/DDBJ whole genome shotgun (WGS) entry which is preliminary data.</text>
</comment>
<dbReference type="EMBL" id="JBHTLK010000044">
    <property type="protein sequence ID" value="MFD1147709.1"/>
    <property type="molecule type" value="Genomic_DNA"/>
</dbReference>
<feature type="region of interest" description="Disordered" evidence="1">
    <location>
        <begin position="38"/>
        <end position="71"/>
    </location>
</feature>
<dbReference type="RefSeq" id="WP_380723072.1">
    <property type="nucleotide sequence ID" value="NZ_JBHTLK010000044.1"/>
</dbReference>
<gene>
    <name evidence="2" type="ORF">ACFQ3T_11280</name>
</gene>
<reference evidence="3" key="1">
    <citation type="journal article" date="2019" name="Int. J. Syst. Evol. Microbiol.">
        <title>The Global Catalogue of Microorganisms (GCM) 10K type strain sequencing project: providing services to taxonomists for standard genome sequencing and annotation.</title>
        <authorList>
            <consortium name="The Broad Institute Genomics Platform"/>
            <consortium name="The Broad Institute Genome Sequencing Center for Infectious Disease"/>
            <person name="Wu L."/>
            <person name="Ma J."/>
        </authorList>
    </citation>
    <scope>NUCLEOTIDE SEQUENCE [LARGE SCALE GENOMIC DNA]</scope>
    <source>
        <strain evidence="3">CCUG 60214</strain>
    </source>
</reference>
<evidence type="ECO:0000313" key="3">
    <source>
        <dbReference type="Proteomes" id="UP001597168"/>
    </source>
</evidence>
<sequence>MSYTPGVISRCLPRASWLLMSCTESAGVATKKSVSGMVRPGVMPSAHDTPRVSRRADGTRTLYSPEPSTNRNGFSRLSGVVSSVVYGGVGNDASSGAPSTPENTWFHTPFDQLVTSLSRVSHCCCEPLTTDGMRESAMKPPLAYCGPAVQ</sequence>
<evidence type="ECO:0000313" key="2">
    <source>
        <dbReference type="EMBL" id="MFD1147709.1"/>
    </source>
</evidence>
<evidence type="ECO:0000256" key="1">
    <source>
        <dbReference type="SAM" id="MobiDB-lite"/>
    </source>
</evidence>
<protein>
    <recommendedName>
        <fullName evidence="4">Secreted protein</fullName>
    </recommendedName>
</protein>
<accession>A0ABW3QSM2</accession>
<keyword evidence="3" id="KW-1185">Reference proteome</keyword>
<name>A0ABW3QSM2_9PSEU</name>